<feature type="chain" id="PRO_5031403882" description="Alpha/beta hydrolase" evidence="1">
    <location>
        <begin position="18"/>
        <end position="420"/>
    </location>
</feature>
<protein>
    <recommendedName>
        <fullName evidence="4">Alpha/beta hydrolase</fullName>
    </recommendedName>
</protein>
<proteinExistence type="predicted"/>
<evidence type="ECO:0000313" key="2">
    <source>
        <dbReference type="EMBL" id="AJP73910.1"/>
    </source>
</evidence>
<evidence type="ECO:0008006" key="4">
    <source>
        <dbReference type="Google" id="ProtNLM"/>
    </source>
</evidence>
<dbReference type="PROSITE" id="PS51257">
    <property type="entry name" value="PROKAR_LIPOPROTEIN"/>
    <property type="match status" value="1"/>
</dbReference>
<dbReference type="Proteomes" id="UP000032300">
    <property type="component" value="Chromosome"/>
</dbReference>
<keyword evidence="1" id="KW-0732">Signal</keyword>
<reference evidence="2 3" key="2">
    <citation type="submission" date="2015-02" db="EMBL/GenBank/DDBJ databases">
        <title>The complete genome of Sphingomonas hengshuiensis sp. WHSC-8 isolated from soil of Hengshui Lake.</title>
        <authorList>
            <person name="Wei S."/>
            <person name="Guo J."/>
            <person name="Su C."/>
            <person name="Wu R."/>
            <person name="Zhang Z."/>
            <person name="Liang K."/>
            <person name="Li H."/>
            <person name="Wang T."/>
            <person name="Liu H."/>
            <person name="Zhang C."/>
            <person name="Li Z."/>
            <person name="Wang Q."/>
            <person name="Meng J."/>
        </authorList>
    </citation>
    <scope>NUCLEOTIDE SEQUENCE [LARGE SCALE GENOMIC DNA]</scope>
    <source>
        <strain evidence="2 3">WHSC-8</strain>
    </source>
</reference>
<dbReference type="AlphaFoldDB" id="A0A7U4LGV4"/>
<sequence length="420" mass="45674">MMLRILATMLLPLGVSACSGQHVMFAHPNTIPDAPGEARVFLDARGDLYPKSGLPAVYVLPERANGSLFEAARGADPQLCRDVGFDTEMAELCAAVAPACSGTSTEACFERWEGVQASIWKRRGEAIAARFSQSREPTIGVLIHGFNNWYRESQANYATAEKQFRRFQPDGRDVFFVEVYWDGCRGNDKGIGCWGKAQSTGPLAGFALRQLFNSVTEARPPVAPQLHWRVLTHSSGAFVAGAIFGDPIAALPQLQDPTTNRWYARFAKHRTSDAGPTRIPQLANVKLGMFAPATPGITFSGTQAHRGGILTRGLTVMTVVQRDDSAVNKLFIGCQRFGASCLGAKREQVCALQSAVASSGTDATVIGYDFTRPKTLWGNETDLHDYSVYVRQAADKSTFFRDFMLTGPLPEDAGLLLVCP</sequence>
<dbReference type="EMBL" id="CP010836">
    <property type="protein sequence ID" value="AJP73910.1"/>
    <property type="molecule type" value="Genomic_DNA"/>
</dbReference>
<keyword evidence="3" id="KW-1185">Reference proteome</keyword>
<dbReference type="RefSeq" id="WP_044335128.1">
    <property type="nucleotide sequence ID" value="NZ_CP010836.1"/>
</dbReference>
<reference evidence="2 3" key="1">
    <citation type="journal article" date="2015" name="Int. J. Syst. Evol. Microbiol.">
        <title>Sphingomonas hengshuiensis sp. nov., isolated from lake wetland.</title>
        <authorList>
            <person name="Wei S."/>
            <person name="Wang T."/>
            <person name="Liu H."/>
            <person name="Zhang C."/>
            <person name="Guo J."/>
            <person name="Wang Q."/>
            <person name="Liang K."/>
            <person name="Zhang Z."/>
        </authorList>
    </citation>
    <scope>NUCLEOTIDE SEQUENCE [LARGE SCALE GENOMIC DNA]</scope>
    <source>
        <strain evidence="2 3">WHSC-8</strain>
    </source>
</reference>
<evidence type="ECO:0000256" key="1">
    <source>
        <dbReference type="SAM" id="SignalP"/>
    </source>
</evidence>
<evidence type="ECO:0000313" key="3">
    <source>
        <dbReference type="Proteomes" id="UP000032300"/>
    </source>
</evidence>
<dbReference type="KEGG" id="sphi:TS85_22080"/>
<name>A0A7U4LGV4_9SPHN</name>
<feature type="signal peptide" evidence="1">
    <location>
        <begin position="1"/>
        <end position="17"/>
    </location>
</feature>
<organism evidence="2 3">
    <name type="scientific">Sphingomonas hengshuiensis</name>
    <dbReference type="NCBI Taxonomy" id="1609977"/>
    <lineage>
        <taxon>Bacteria</taxon>
        <taxon>Pseudomonadati</taxon>
        <taxon>Pseudomonadota</taxon>
        <taxon>Alphaproteobacteria</taxon>
        <taxon>Sphingomonadales</taxon>
        <taxon>Sphingomonadaceae</taxon>
        <taxon>Sphingomonas</taxon>
    </lineage>
</organism>
<gene>
    <name evidence="2" type="ORF">TS85_22080</name>
</gene>
<accession>A0A7U4LGV4</accession>